<dbReference type="PANTHER" id="PTHR30346">
    <property type="entry name" value="TRANSCRIPTIONAL DUAL REGULATOR HCAR-RELATED"/>
    <property type="match status" value="1"/>
</dbReference>
<keyword evidence="3" id="KW-0238">DNA-binding</keyword>
<evidence type="ECO:0000259" key="6">
    <source>
        <dbReference type="PROSITE" id="PS50931"/>
    </source>
</evidence>
<dbReference type="PROSITE" id="PS50931">
    <property type="entry name" value="HTH_LYSR"/>
    <property type="match status" value="1"/>
</dbReference>
<dbReference type="SUPFAM" id="SSF53850">
    <property type="entry name" value="Periplasmic binding protein-like II"/>
    <property type="match status" value="1"/>
</dbReference>
<evidence type="ECO:0000256" key="2">
    <source>
        <dbReference type="ARBA" id="ARBA00023015"/>
    </source>
</evidence>
<dbReference type="PANTHER" id="PTHR30346:SF28">
    <property type="entry name" value="HTH-TYPE TRANSCRIPTIONAL REGULATOR CYNR"/>
    <property type="match status" value="1"/>
</dbReference>
<name>A0A173LM04_9ACTN</name>
<organism evidence="7 8">
    <name type="scientific">Dietzia timorensis</name>
    <dbReference type="NCBI Taxonomy" id="499555"/>
    <lineage>
        <taxon>Bacteria</taxon>
        <taxon>Bacillati</taxon>
        <taxon>Actinomycetota</taxon>
        <taxon>Actinomycetes</taxon>
        <taxon>Mycobacteriales</taxon>
        <taxon>Dietziaceae</taxon>
        <taxon>Dietzia</taxon>
    </lineage>
</organism>
<reference evidence="7 8" key="1">
    <citation type="submission" date="2016-06" db="EMBL/GenBank/DDBJ databases">
        <title>Complete genome sequence of a saline-alkali tolerant type strain Dietzia timorensis ID05-A0528T.</title>
        <authorList>
            <person name="Wu X."/>
        </authorList>
    </citation>
    <scope>NUCLEOTIDE SEQUENCE [LARGE SCALE GENOMIC DNA]</scope>
    <source>
        <strain evidence="7 8">ID05-A0528</strain>
    </source>
</reference>
<dbReference type="KEGG" id="dtm:BJL86_1550"/>
<dbReference type="InterPro" id="IPR036390">
    <property type="entry name" value="WH_DNA-bd_sf"/>
</dbReference>
<dbReference type="PRINTS" id="PR00039">
    <property type="entry name" value="HTHLYSR"/>
</dbReference>
<dbReference type="RefSeq" id="WP_067471593.1">
    <property type="nucleotide sequence ID" value="NZ_CP015961.1"/>
</dbReference>
<evidence type="ECO:0000256" key="4">
    <source>
        <dbReference type="ARBA" id="ARBA00023159"/>
    </source>
</evidence>
<evidence type="ECO:0000313" key="7">
    <source>
        <dbReference type="EMBL" id="ANI92327.1"/>
    </source>
</evidence>
<keyword evidence="4" id="KW-0010">Activator</keyword>
<proteinExistence type="inferred from homology"/>
<dbReference type="Pfam" id="PF03466">
    <property type="entry name" value="LysR_substrate"/>
    <property type="match status" value="1"/>
</dbReference>
<dbReference type="GO" id="GO:0003677">
    <property type="term" value="F:DNA binding"/>
    <property type="evidence" value="ECO:0007669"/>
    <property type="project" value="UniProtKB-KW"/>
</dbReference>
<evidence type="ECO:0000256" key="3">
    <source>
        <dbReference type="ARBA" id="ARBA00023125"/>
    </source>
</evidence>
<dbReference type="GO" id="GO:0003700">
    <property type="term" value="F:DNA-binding transcription factor activity"/>
    <property type="evidence" value="ECO:0007669"/>
    <property type="project" value="InterPro"/>
</dbReference>
<accession>A0A173LM04</accession>
<keyword evidence="2" id="KW-0805">Transcription regulation</keyword>
<dbReference type="SUPFAM" id="SSF46785">
    <property type="entry name" value="Winged helix' DNA-binding domain"/>
    <property type="match status" value="1"/>
</dbReference>
<dbReference type="EMBL" id="CP015961">
    <property type="protein sequence ID" value="ANI92327.1"/>
    <property type="molecule type" value="Genomic_DNA"/>
</dbReference>
<dbReference type="FunFam" id="1.10.10.10:FF:000001">
    <property type="entry name" value="LysR family transcriptional regulator"/>
    <property type="match status" value="1"/>
</dbReference>
<dbReference type="InterPro" id="IPR005119">
    <property type="entry name" value="LysR_subst-bd"/>
</dbReference>
<evidence type="ECO:0000313" key="8">
    <source>
        <dbReference type="Proteomes" id="UP000186104"/>
    </source>
</evidence>
<dbReference type="STRING" id="499555.BJL86_1550"/>
<dbReference type="Gene3D" id="3.40.190.290">
    <property type="match status" value="1"/>
</dbReference>
<keyword evidence="5" id="KW-0804">Transcription</keyword>
<gene>
    <name evidence="7" type="ORF">BJL86_1550</name>
</gene>
<dbReference type="InterPro" id="IPR000847">
    <property type="entry name" value="LysR_HTH_N"/>
</dbReference>
<dbReference type="CDD" id="cd08436">
    <property type="entry name" value="PBP2_LTTR_like_3"/>
    <property type="match status" value="1"/>
</dbReference>
<dbReference type="InterPro" id="IPR036388">
    <property type="entry name" value="WH-like_DNA-bd_sf"/>
</dbReference>
<dbReference type="Proteomes" id="UP000186104">
    <property type="component" value="Chromosome"/>
</dbReference>
<sequence length="291" mass="31106">MELQQLRYVIAVAEEANFTRAAKRCFVVQSALSHQIKALESELGTDLFARTSRRVDLTPAGAAFLPHARRALESAELAAQEAVAAHGIVNGALKIGMIPTVSAVNVPVLLRHFHESFPQVNTSLSVRASDDIVESVADGALDVGVVGMPRGRAPKGVESAHLTTERLAAIVHAGHRLAHRESVDLAELTEEVFADFATGGAGREQSDVVFVSAGIERNVRFEADTPESLLGLVREGLAVCLLSPEAISDSTGVRAIAVNGGPERTQYLVWSRFNPSPAARAFVDFVEEPQT</sequence>
<dbReference type="OrthoDB" id="3181812at2"/>
<evidence type="ECO:0000256" key="5">
    <source>
        <dbReference type="ARBA" id="ARBA00023163"/>
    </source>
</evidence>
<dbReference type="Pfam" id="PF00126">
    <property type="entry name" value="HTH_1"/>
    <property type="match status" value="1"/>
</dbReference>
<protein>
    <submittedName>
        <fullName evidence="7">HTH-type transcriptional regulator GltC</fullName>
    </submittedName>
</protein>
<evidence type="ECO:0000256" key="1">
    <source>
        <dbReference type="ARBA" id="ARBA00009437"/>
    </source>
</evidence>
<feature type="domain" description="HTH lysR-type" evidence="6">
    <location>
        <begin position="1"/>
        <end position="58"/>
    </location>
</feature>
<comment type="similarity">
    <text evidence="1">Belongs to the LysR transcriptional regulatory family.</text>
</comment>
<dbReference type="AlphaFoldDB" id="A0A173LM04"/>
<dbReference type="Gene3D" id="1.10.10.10">
    <property type="entry name" value="Winged helix-like DNA-binding domain superfamily/Winged helix DNA-binding domain"/>
    <property type="match status" value="1"/>
</dbReference>
<keyword evidence="8" id="KW-1185">Reference proteome</keyword>
<dbReference type="GO" id="GO:0032993">
    <property type="term" value="C:protein-DNA complex"/>
    <property type="evidence" value="ECO:0007669"/>
    <property type="project" value="TreeGrafter"/>
</dbReference>